<reference evidence="10 11" key="1">
    <citation type="journal article" date="2019" name="PLoS ONE">
        <title>Comparative genome analysis indicates high evolutionary potential of pathogenicity genes in Colletotrichum tanaceti.</title>
        <authorList>
            <person name="Lelwala R.V."/>
            <person name="Korhonen P.K."/>
            <person name="Young N.D."/>
            <person name="Scott J.B."/>
            <person name="Ades P.A."/>
            <person name="Gasser R.B."/>
            <person name="Taylor P.W.J."/>
        </authorList>
    </citation>
    <scope>NUCLEOTIDE SEQUENCE [LARGE SCALE GENOMIC DNA]</scope>
    <source>
        <strain evidence="10">BRIP57314</strain>
    </source>
</reference>
<dbReference type="EMBL" id="PJEX01000615">
    <property type="protein sequence ID" value="TKW49111.1"/>
    <property type="molecule type" value="Genomic_DNA"/>
</dbReference>
<accession>A0A4U6X176</accession>
<feature type="compositionally biased region" description="Polar residues" evidence="7">
    <location>
        <begin position="35"/>
        <end position="48"/>
    </location>
</feature>
<dbReference type="InterPro" id="IPR011701">
    <property type="entry name" value="MFS"/>
</dbReference>
<dbReference type="GO" id="GO:0016020">
    <property type="term" value="C:membrane"/>
    <property type="evidence" value="ECO:0007669"/>
    <property type="project" value="UniProtKB-SubCell"/>
</dbReference>
<proteinExistence type="inferred from homology"/>
<dbReference type="Pfam" id="PF07690">
    <property type="entry name" value="MFS_1"/>
    <property type="match status" value="1"/>
</dbReference>
<feature type="transmembrane region" description="Helical" evidence="8">
    <location>
        <begin position="281"/>
        <end position="305"/>
    </location>
</feature>
<dbReference type="GO" id="GO:0022857">
    <property type="term" value="F:transmembrane transporter activity"/>
    <property type="evidence" value="ECO:0007669"/>
    <property type="project" value="InterPro"/>
</dbReference>
<keyword evidence="4 8" id="KW-0812">Transmembrane</keyword>
<dbReference type="InterPro" id="IPR050327">
    <property type="entry name" value="Proton-linked_MCT"/>
</dbReference>
<evidence type="ECO:0000256" key="7">
    <source>
        <dbReference type="SAM" id="MobiDB-lite"/>
    </source>
</evidence>
<evidence type="ECO:0000313" key="10">
    <source>
        <dbReference type="EMBL" id="TKW49111.1"/>
    </source>
</evidence>
<dbReference type="InterPro" id="IPR036259">
    <property type="entry name" value="MFS_trans_sf"/>
</dbReference>
<feature type="region of interest" description="Disordered" evidence="7">
    <location>
        <begin position="1"/>
        <end position="69"/>
    </location>
</feature>
<feature type="transmembrane region" description="Helical" evidence="8">
    <location>
        <begin position="174"/>
        <end position="194"/>
    </location>
</feature>
<dbReference type="InterPro" id="IPR020846">
    <property type="entry name" value="MFS_dom"/>
</dbReference>
<dbReference type="Proteomes" id="UP000310108">
    <property type="component" value="Unassembled WGS sequence"/>
</dbReference>
<dbReference type="SUPFAM" id="SSF103473">
    <property type="entry name" value="MFS general substrate transporter"/>
    <property type="match status" value="1"/>
</dbReference>
<name>A0A4U6X176_9PEZI</name>
<feature type="transmembrane region" description="Helical" evidence="8">
    <location>
        <begin position="373"/>
        <end position="396"/>
    </location>
</feature>
<evidence type="ECO:0000259" key="9">
    <source>
        <dbReference type="PROSITE" id="PS50850"/>
    </source>
</evidence>
<dbReference type="PANTHER" id="PTHR11360:SF224">
    <property type="entry name" value="MAJOR FACILITATOR SUPERFAMILY (MFS) PROFILE DOMAIN-CONTAINING PROTEIN-RELATED"/>
    <property type="match status" value="1"/>
</dbReference>
<dbReference type="CDD" id="cd17352">
    <property type="entry name" value="MFS_MCT_SLC16"/>
    <property type="match status" value="1"/>
</dbReference>
<evidence type="ECO:0000313" key="11">
    <source>
        <dbReference type="Proteomes" id="UP000310108"/>
    </source>
</evidence>
<keyword evidence="5 8" id="KW-1133">Transmembrane helix</keyword>
<evidence type="ECO:0000256" key="1">
    <source>
        <dbReference type="ARBA" id="ARBA00004141"/>
    </source>
</evidence>
<feature type="domain" description="Major facilitator superfamily (MFS) profile" evidence="9">
    <location>
        <begin position="78"/>
        <end position="462"/>
    </location>
</feature>
<feature type="transmembrane region" description="Helical" evidence="8">
    <location>
        <begin position="238"/>
        <end position="258"/>
    </location>
</feature>
<dbReference type="PROSITE" id="PS50850">
    <property type="entry name" value="MFS"/>
    <property type="match status" value="1"/>
</dbReference>
<comment type="subcellular location">
    <subcellularLocation>
        <location evidence="1">Membrane</location>
        <topology evidence="1">Multi-pass membrane protein</topology>
    </subcellularLocation>
</comment>
<dbReference type="OrthoDB" id="5667at2759"/>
<keyword evidence="11" id="KW-1185">Reference proteome</keyword>
<keyword evidence="3" id="KW-0813">Transport</keyword>
<comment type="similarity">
    <text evidence="2">Belongs to the major facilitator superfamily. Monocarboxylate porter (TC 2.A.1.13) family.</text>
</comment>
<feature type="transmembrane region" description="Helical" evidence="8">
    <location>
        <begin position="206"/>
        <end position="226"/>
    </location>
</feature>
<evidence type="ECO:0000256" key="3">
    <source>
        <dbReference type="ARBA" id="ARBA00022448"/>
    </source>
</evidence>
<comment type="caution">
    <text evidence="10">The sequence shown here is derived from an EMBL/GenBank/DDBJ whole genome shotgun (WGS) entry which is preliminary data.</text>
</comment>
<dbReference type="Gene3D" id="1.20.1250.20">
    <property type="entry name" value="MFS general substrate transporter like domains"/>
    <property type="match status" value="2"/>
</dbReference>
<gene>
    <name evidence="10" type="primary">MCH4</name>
    <name evidence="10" type="ORF">CTA1_2608</name>
</gene>
<evidence type="ECO:0000256" key="4">
    <source>
        <dbReference type="ARBA" id="ARBA00022692"/>
    </source>
</evidence>
<evidence type="ECO:0000256" key="8">
    <source>
        <dbReference type="SAM" id="Phobius"/>
    </source>
</evidence>
<keyword evidence="6 8" id="KW-0472">Membrane</keyword>
<evidence type="ECO:0000256" key="5">
    <source>
        <dbReference type="ARBA" id="ARBA00022989"/>
    </source>
</evidence>
<dbReference type="PANTHER" id="PTHR11360">
    <property type="entry name" value="MONOCARBOXYLATE TRANSPORTER"/>
    <property type="match status" value="1"/>
</dbReference>
<feature type="transmembrane region" description="Helical" evidence="8">
    <location>
        <begin position="77"/>
        <end position="99"/>
    </location>
</feature>
<protein>
    <submittedName>
        <fullName evidence="10">Putative transporter MCH4</fullName>
    </submittedName>
</protein>
<feature type="transmembrane region" description="Helical" evidence="8">
    <location>
        <begin position="348"/>
        <end position="367"/>
    </location>
</feature>
<dbReference type="AlphaFoldDB" id="A0A4U6X176"/>
<feature type="transmembrane region" description="Helical" evidence="8">
    <location>
        <begin position="119"/>
        <end position="137"/>
    </location>
</feature>
<evidence type="ECO:0000256" key="2">
    <source>
        <dbReference type="ARBA" id="ARBA00006727"/>
    </source>
</evidence>
<organism evidence="10 11">
    <name type="scientific">Colletotrichum tanaceti</name>
    <dbReference type="NCBI Taxonomy" id="1306861"/>
    <lineage>
        <taxon>Eukaryota</taxon>
        <taxon>Fungi</taxon>
        <taxon>Dikarya</taxon>
        <taxon>Ascomycota</taxon>
        <taxon>Pezizomycotina</taxon>
        <taxon>Sordariomycetes</taxon>
        <taxon>Hypocreomycetidae</taxon>
        <taxon>Glomerellales</taxon>
        <taxon>Glomerellaceae</taxon>
        <taxon>Colletotrichum</taxon>
        <taxon>Colletotrichum destructivum species complex</taxon>
    </lineage>
</organism>
<feature type="transmembrane region" description="Helical" evidence="8">
    <location>
        <begin position="317"/>
        <end position="336"/>
    </location>
</feature>
<feature type="compositionally biased region" description="Polar residues" evidence="7">
    <location>
        <begin position="1"/>
        <end position="16"/>
    </location>
</feature>
<sequence length="470" mass="50595">MSRQDQPASPTGSQMTFAELQAPTTLFKEDPSPTDYYSSDGPSTIQQSDPEKSAGAPTPAGGTEPAYPGSDAPDGGVAAWLVVLGAWCTSFCSFGWVNSVGVFQEYYQNDLLRNYSPSTISWIPSLQIFFMMAMGPVVGQLHDNYGPRWLMLAGTFLHVFGLMMTSLSTQYWQILLAQGVCSAVGVAAIFQPAQNSIHGWFNVRRGAAFGLLSTGSSLGGIVFPIMVRRLIGSVGYGWAMRVCALAILGLLVVANLTVRSRHPPRPRRVTREQLLRPFKEFEFVCVVLGFLLFTYGVFVPINYIQVQALEAGMSPDLAQYLVAVLNAGSLFGRLASGFLADRIGKYNIFVVVCYLTSIWTLALWIPAATDGALVAFAVLFGFFSGAYVSLIAPIVAQVSPFQEIGFRTGITFFTNSVGGLTTNPINGAILAGPGGWTGIKVFSGVFCLAGTTFVLAARIHRTGWKLAVAF</sequence>
<evidence type="ECO:0000256" key="6">
    <source>
        <dbReference type="ARBA" id="ARBA00023136"/>
    </source>
</evidence>